<evidence type="ECO:0000313" key="9">
    <source>
        <dbReference type="EMBL" id="BBO99820.1"/>
    </source>
</evidence>
<evidence type="ECO:0000256" key="2">
    <source>
        <dbReference type="ARBA" id="ARBA00013855"/>
    </source>
</evidence>
<organism evidence="9 10">
    <name type="scientific">Sulfuriferula nivalis</name>
    <dbReference type="NCBI Taxonomy" id="2675298"/>
    <lineage>
        <taxon>Bacteria</taxon>
        <taxon>Pseudomonadati</taxon>
        <taxon>Pseudomonadota</taxon>
        <taxon>Betaproteobacteria</taxon>
        <taxon>Nitrosomonadales</taxon>
        <taxon>Sulfuricellaceae</taxon>
        <taxon>Sulfuriferula</taxon>
    </lineage>
</organism>
<comment type="similarity">
    <text evidence="1 5">Belongs to the MreC family.</text>
</comment>
<dbReference type="GO" id="GO:0008360">
    <property type="term" value="P:regulation of cell shape"/>
    <property type="evidence" value="ECO:0007669"/>
    <property type="project" value="UniProtKB-KW"/>
</dbReference>
<dbReference type="NCBIfam" id="TIGR00219">
    <property type="entry name" value="mreC"/>
    <property type="match status" value="1"/>
</dbReference>
<proteinExistence type="inferred from homology"/>
<dbReference type="EMBL" id="AP021881">
    <property type="protein sequence ID" value="BBO99820.1"/>
    <property type="molecule type" value="Genomic_DNA"/>
</dbReference>
<evidence type="ECO:0000256" key="3">
    <source>
        <dbReference type="ARBA" id="ARBA00022960"/>
    </source>
</evidence>
<dbReference type="PANTHER" id="PTHR34138:SF1">
    <property type="entry name" value="CELL SHAPE-DETERMINING PROTEIN MREC"/>
    <property type="match status" value="1"/>
</dbReference>
<keyword evidence="7" id="KW-1133">Transmembrane helix</keyword>
<sequence length="292" mass="32334">MSERHPHITLFPHGISAGARLMIYILLSIAIIIADVRYHALNLFRSSMNSLIYPISEVVQTPYLTYEKVSGFFIKHAQLQQENAALQQRFINYSAALQRYQELEQENQHLRALLGAQSRTPLHTQLAEIIAIPRDPYLRQFTINQGSEQGVQPGTAVIDERGLLGQITQVYSHTSDVTLLINSEQSVPVAVQRTGQRAVLFGTGIDDTVEIRYLPHSTDVRAGDLIITSGIDGVYPSGLAVAKVTQIDLSTSRAFAHIICKPVAAIDRNRQVLIIAPKTTNDKTSNKASDKP</sequence>
<dbReference type="InterPro" id="IPR042175">
    <property type="entry name" value="Cell/Rod_MreC_2"/>
</dbReference>
<feature type="domain" description="Rod shape-determining protein MreC beta-barrel core" evidence="8">
    <location>
        <begin position="129"/>
        <end position="275"/>
    </location>
</feature>
<reference evidence="10" key="1">
    <citation type="submission" date="2019-11" db="EMBL/GenBank/DDBJ databases">
        <title>Isolation and characterization of a novel species in the genus Sulfuriferula.</title>
        <authorList>
            <person name="Mochizuki J."/>
            <person name="Kojima H."/>
            <person name="Fukui M."/>
        </authorList>
    </citation>
    <scope>NUCLEOTIDE SEQUENCE [LARGE SCALE GENOMIC DNA]</scope>
    <source>
        <strain evidence="10">SGTM</strain>
    </source>
</reference>
<dbReference type="AlphaFoldDB" id="A0A809RM05"/>
<name>A0A809RM05_9PROT</name>
<dbReference type="GO" id="GO:0005886">
    <property type="term" value="C:plasma membrane"/>
    <property type="evidence" value="ECO:0007669"/>
    <property type="project" value="TreeGrafter"/>
</dbReference>
<accession>A0A809RM05</accession>
<dbReference type="PANTHER" id="PTHR34138">
    <property type="entry name" value="CELL SHAPE-DETERMINING PROTEIN MREC"/>
    <property type="match status" value="1"/>
</dbReference>
<dbReference type="PIRSF" id="PIRSF038471">
    <property type="entry name" value="MreC"/>
    <property type="match status" value="1"/>
</dbReference>
<keyword evidence="7" id="KW-0812">Transmembrane</keyword>
<dbReference type="Pfam" id="PF04085">
    <property type="entry name" value="MreC"/>
    <property type="match status" value="1"/>
</dbReference>
<evidence type="ECO:0000256" key="4">
    <source>
        <dbReference type="ARBA" id="ARBA00032089"/>
    </source>
</evidence>
<dbReference type="InterPro" id="IPR007221">
    <property type="entry name" value="MreC"/>
</dbReference>
<evidence type="ECO:0000256" key="7">
    <source>
        <dbReference type="SAM" id="Phobius"/>
    </source>
</evidence>
<feature type="coiled-coil region" evidence="6">
    <location>
        <begin position="76"/>
        <end position="120"/>
    </location>
</feature>
<keyword evidence="7" id="KW-0472">Membrane</keyword>
<dbReference type="InterPro" id="IPR055342">
    <property type="entry name" value="MreC_beta-barrel_core"/>
</dbReference>
<keyword evidence="6" id="KW-0175">Coiled coil</keyword>
<dbReference type="Gene3D" id="2.40.10.340">
    <property type="entry name" value="Rod shape-determining protein MreC, domain 1"/>
    <property type="match status" value="1"/>
</dbReference>
<evidence type="ECO:0000259" key="8">
    <source>
        <dbReference type="Pfam" id="PF04085"/>
    </source>
</evidence>
<evidence type="ECO:0000313" key="10">
    <source>
        <dbReference type="Proteomes" id="UP000463939"/>
    </source>
</evidence>
<evidence type="ECO:0000256" key="6">
    <source>
        <dbReference type="SAM" id="Coils"/>
    </source>
</evidence>
<evidence type="ECO:0000256" key="1">
    <source>
        <dbReference type="ARBA" id="ARBA00009369"/>
    </source>
</evidence>
<protein>
    <recommendedName>
        <fullName evidence="2 5">Cell shape-determining protein MreC</fullName>
    </recommendedName>
    <alternativeName>
        <fullName evidence="4 5">Cell shape protein MreC</fullName>
    </alternativeName>
</protein>
<evidence type="ECO:0000256" key="5">
    <source>
        <dbReference type="PIRNR" id="PIRNR038471"/>
    </source>
</evidence>
<comment type="function">
    <text evidence="5">Involved in formation and maintenance of cell shape.</text>
</comment>
<dbReference type="InterPro" id="IPR042177">
    <property type="entry name" value="Cell/Rod_1"/>
</dbReference>
<feature type="transmembrane region" description="Helical" evidence="7">
    <location>
        <begin position="21"/>
        <end position="40"/>
    </location>
</feature>
<dbReference type="Proteomes" id="UP000463939">
    <property type="component" value="Chromosome"/>
</dbReference>
<keyword evidence="3 5" id="KW-0133">Cell shape</keyword>
<dbReference type="KEGG" id="sniv:SFSGTM_05290"/>
<keyword evidence="10" id="KW-1185">Reference proteome</keyword>
<dbReference type="Gene3D" id="2.40.10.350">
    <property type="entry name" value="Rod shape-determining protein MreC, domain 2"/>
    <property type="match status" value="1"/>
</dbReference>
<dbReference type="RefSeq" id="WP_269780077.1">
    <property type="nucleotide sequence ID" value="NZ_AP021881.1"/>
</dbReference>
<gene>
    <name evidence="9" type="ORF">SFSGTM_05290</name>
</gene>